<dbReference type="PANTHER" id="PTHR11757:SF19">
    <property type="entry name" value="PROLYL ENDOPEPTIDASE-LIKE"/>
    <property type="match status" value="1"/>
</dbReference>
<evidence type="ECO:0000256" key="2">
    <source>
        <dbReference type="ARBA" id="ARBA00022670"/>
    </source>
</evidence>
<name>A0ABP0Z332_9ROSI</name>
<evidence type="ECO:0000313" key="10">
    <source>
        <dbReference type="EMBL" id="CAK9325731.1"/>
    </source>
</evidence>
<sequence>MKPLQQNSIFGLVRRSLILFIPVVYLTPALPSVASFRYFRSPVATMSHSLSPPVANKVEHKMELFGDVRIDNYYWLRDDSRKNSDVISYLQQENAYTDFVMSGTKQVEEQIYSEIRGRIKEDDISVPERKGSYYYYERTLVGKEYVQYCRRLVPRGEEEAISVHDTMPTGPGAPPEHVILDENVKAQNQSYYSIGCFEVSPNNKLVAYAEDTKGDEIYTIYIIDAETGTPVGKPLAGVTSYLKWAGNDALVYITMDEILRPDKAWLHKLGTEQSTDTCLYHEKDDTFSLDLQASESKKYLFIASESKFTRFNFYLDVSRPDDGLVVLTPRVDGVDTFPSHRGNHFFIRRRSEEIFNSEVVACPLDNTSATTVILPHRESVKIQDIQLFLNHIVVFEREDGLPKIVVYSLPDIGEPLRSLEGGRAVDFTDATYSVDASESEFSSSVLRFCYSSMKTPPSTYDYDMKTGVSILKKVETVLGGFDTNKYVTERKWATALDGTKVPLSIAYRKDLVKLDGSDPLLLYGYGSYEICVDPSFKASRISLLDRGFIYAIAHIRGGGEMGRQWYENGKLLKKKNTFTDFISCAEYLIENKYGSKEKLCINGRSAGGLLTGAVLNMRPDLFKAAVAGVPFVDVLTTMLDPTIPLTTSEWEEWGDPRKEEFYFYMKSYSPVDNVKAQNYPDILVTAGLNDPRVLYSEPAKFVAKLRDTKTDNNLLLFKCELGAGHFSKSGRFEKLQEDAFTYAFILKSLNMIPALGN</sequence>
<dbReference type="InterPro" id="IPR029058">
    <property type="entry name" value="AB_hydrolase_fold"/>
</dbReference>
<accession>A0ABP0Z332</accession>
<evidence type="ECO:0000256" key="6">
    <source>
        <dbReference type="RuleBase" id="RU368024"/>
    </source>
</evidence>
<dbReference type="Gene3D" id="2.130.10.120">
    <property type="entry name" value="Prolyl oligopeptidase, N-terminal domain"/>
    <property type="match status" value="1"/>
</dbReference>
<evidence type="ECO:0000256" key="7">
    <source>
        <dbReference type="SAM" id="Phobius"/>
    </source>
</evidence>
<keyword evidence="11" id="KW-1185">Reference proteome</keyword>
<keyword evidence="7" id="KW-0472">Membrane</keyword>
<evidence type="ECO:0000256" key="1">
    <source>
        <dbReference type="ARBA" id="ARBA00005228"/>
    </source>
</evidence>
<dbReference type="PRINTS" id="PR00862">
    <property type="entry name" value="PROLIGOPTASE"/>
</dbReference>
<feature type="transmembrane region" description="Helical" evidence="7">
    <location>
        <begin position="12"/>
        <end position="30"/>
    </location>
</feature>
<organism evidence="10 11">
    <name type="scientific">Citrullus colocynthis</name>
    <name type="common">colocynth</name>
    <dbReference type="NCBI Taxonomy" id="252529"/>
    <lineage>
        <taxon>Eukaryota</taxon>
        <taxon>Viridiplantae</taxon>
        <taxon>Streptophyta</taxon>
        <taxon>Embryophyta</taxon>
        <taxon>Tracheophyta</taxon>
        <taxon>Spermatophyta</taxon>
        <taxon>Magnoliopsida</taxon>
        <taxon>eudicotyledons</taxon>
        <taxon>Gunneridae</taxon>
        <taxon>Pentapetalae</taxon>
        <taxon>rosids</taxon>
        <taxon>fabids</taxon>
        <taxon>Cucurbitales</taxon>
        <taxon>Cucurbitaceae</taxon>
        <taxon>Benincaseae</taxon>
        <taxon>Citrullus</taxon>
    </lineage>
</organism>
<evidence type="ECO:0000256" key="3">
    <source>
        <dbReference type="ARBA" id="ARBA00022801"/>
    </source>
</evidence>
<dbReference type="PANTHER" id="PTHR11757">
    <property type="entry name" value="PROTEASE FAMILY S9A OLIGOPEPTIDASE"/>
    <property type="match status" value="1"/>
</dbReference>
<proteinExistence type="inferred from homology"/>
<dbReference type="Proteomes" id="UP001642487">
    <property type="component" value="Chromosome 7"/>
</dbReference>
<feature type="domain" description="Peptidase S9 prolyl oligopeptidase catalytic" evidence="8">
    <location>
        <begin position="534"/>
        <end position="750"/>
    </location>
</feature>
<evidence type="ECO:0000259" key="9">
    <source>
        <dbReference type="Pfam" id="PF02897"/>
    </source>
</evidence>
<comment type="similarity">
    <text evidence="1 6">Belongs to the peptidase S9A family.</text>
</comment>
<dbReference type="InterPro" id="IPR002470">
    <property type="entry name" value="Peptidase_S9A"/>
</dbReference>
<keyword evidence="3 6" id="KW-0378">Hydrolase</keyword>
<keyword evidence="7" id="KW-1133">Transmembrane helix</keyword>
<dbReference type="Pfam" id="PF02897">
    <property type="entry name" value="Peptidase_S9_N"/>
    <property type="match status" value="1"/>
</dbReference>
<gene>
    <name evidence="10" type="ORF">CITCOLO1_LOCUS18001</name>
</gene>
<dbReference type="InterPro" id="IPR023302">
    <property type="entry name" value="Pept_S9A_N"/>
</dbReference>
<dbReference type="SUPFAM" id="SSF50993">
    <property type="entry name" value="Peptidase/esterase 'gauge' domain"/>
    <property type="match status" value="1"/>
</dbReference>
<feature type="domain" description="Peptidase S9A N-terminal" evidence="9">
    <location>
        <begin position="53"/>
        <end position="471"/>
    </location>
</feature>
<dbReference type="EC" id="3.4.21.-" evidence="6"/>
<evidence type="ECO:0000313" key="11">
    <source>
        <dbReference type="Proteomes" id="UP001642487"/>
    </source>
</evidence>
<dbReference type="Pfam" id="PF00326">
    <property type="entry name" value="Peptidase_S9"/>
    <property type="match status" value="1"/>
</dbReference>
<keyword evidence="4 6" id="KW-0720">Serine protease</keyword>
<evidence type="ECO:0000256" key="4">
    <source>
        <dbReference type="ARBA" id="ARBA00022825"/>
    </source>
</evidence>
<dbReference type="InterPro" id="IPR001375">
    <property type="entry name" value="Peptidase_S9_cat"/>
</dbReference>
<keyword evidence="7" id="KW-0812">Transmembrane</keyword>
<keyword evidence="2 6" id="KW-0645">Protease</keyword>
<dbReference type="InterPro" id="IPR051543">
    <property type="entry name" value="Serine_Peptidase_S9A"/>
</dbReference>
<protein>
    <recommendedName>
        <fullName evidence="6">Prolyl endopeptidase</fullName>
        <ecNumber evidence="6">3.4.21.-</ecNumber>
    </recommendedName>
</protein>
<evidence type="ECO:0000256" key="5">
    <source>
        <dbReference type="ARBA" id="ARBA00045448"/>
    </source>
</evidence>
<dbReference type="Gene3D" id="3.40.50.1820">
    <property type="entry name" value="alpha/beta hydrolase"/>
    <property type="match status" value="1"/>
</dbReference>
<reference evidence="10 11" key="1">
    <citation type="submission" date="2024-03" db="EMBL/GenBank/DDBJ databases">
        <authorList>
            <person name="Gkanogiannis A."/>
            <person name="Becerra Lopez-Lavalle L."/>
        </authorList>
    </citation>
    <scope>NUCLEOTIDE SEQUENCE [LARGE SCALE GENOMIC DNA]</scope>
</reference>
<dbReference type="EMBL" id="OZ021741">
    <property type="protein sequence ID" value="CAK9325731.1"/>
    <property type="molecule type" value="Genomic_DNA"/>
</dbReference>
<comment type="function">
    <text evidence="5">Serine peptidase whose precise substrate specificity remains unclear. Does not cleave peptides after a arginine or lysine residue. Regulates trans-Golgi network morphology and sorting by regulating the membrane binding of the AP-1 complex. May play a role in the regulation of synaptic vesicle exocytosis.</text>
</comment>
<evidence type="ECO:0000259" key="8">
    <source>
        <dbReference type="Pfam" id="PF00326"/>
    </source>
</evidence>
<dbReference type="SUPFAM" id="SSF53474">
    <property type="entry name" value="alpha/beta-Hydrolases"/>
    <property type="match status" value="1"/>
</dbReference>